<dbReference type="Gene3D" id="2.60.120.380">
    <property type="match status" value="2"/>
</dbReference>
<comment type="caution">
    <text evidence="1">The sequence shown here is derived from an EMBL/GenBank/DDBJ whole genome shotgun (WGS) entry which is preliminary data.</text>
</comment>
<dbReference type="Proteomes" id="UP000238322">
    <property type="component" value="Unassembled WGS sequence"/>
</dbReference>
<dbReference type="AlphaFoldDB" id="A0A2S8FDG6"/>
<gene>
    <name evidence="1" type="ORF">C5Y83_22780</name>
</gene>
<accession>A0A2S8FDG6</accession>
<reference evidence="1 2" key="1">
    <citation type="submission" date="2018-02" db="EMBL/GenBank/DDBJ databases">
        <title>Comparative genomes isolates from brazilian mangrove.</title>
        <authorList>
            <person name="Araujo J.E."/>
            <person name="Taketani R.G."/>
            <person name="Silva M.C.P."/>
            <person name="Loureco M.V."/>
            <person name="Andreote F.D."/>
        </authorList>
    </citation>
    <scope>NUCLEOTIDE SEQUENCE [LARGE SCALE GENOMIC DNA]</scope>
    <source>
        <strain evidence="1 2">Hex-1 MGV</strain>
    </source>
</reference>
<sequence length="693" mass="75531">MVERESQDRAIESPQAVGTGNVTICGVLESGDRDRYAIYRRKGERLSAEVVAVRLGARLLDTVLRIYGPDQNQLAMVDDTNLFQQDPAASLIAPNNGTYIIEVHESNYGGSSDSQYALHIGDFPMASVVYPAGGPVGQSISVTFPGNPSGPEQQTVSIPPEDQPFQLRAEHDGQISPTISPFRRSRMENVLEQEPNDKLDTIDQRLAEIPIAFNGILQHPGDIDLFLFNAVAGQPIVIDVFANRIGSPIDSRIEVLDSAGKEVASNDDWESHDSHLEFEPATSGRFTIQISDKLGFGREDAVYRIEVAKKQPALTPFLPRPQRKTQRGQSVSVPYGNRTLVRIGVRRSQIEGAVQLTWTDLPDGILATSDAISRDQFWVPVILEASASASLHPSLVRLNAETRTPRGDLLAGEFRQTVDLVAESADRVFQEVEVDRLALSVTPAIPFRVEIDKPTTALPRGGTLDLRIRVEREEGFTQPIKVQLPFLPPWVVAEPELIIPGDSSACIYRVEARPQIEVPRRWSIAATAIVDTVSATEDTAAWDGREVASSLVSLDVASPPIDGQLTPIAAEQGSNVMVDCQVRKMGDAPPHLTATLEGLPNRVSADSVVVGRDDDTISFRLEIAKDAPLGTFSGIQVRLIGEIDGQSVSYVVSPQSSLKVAAPGKLFKDDDGEVLTPLETLRHVQKSKLPEKT</sequence>
<protein>
    <recommendedName>
        <fullName evidence="3">Peptidase C-terminal archaeal/bacterial domain-containing protein</fullName>
    </recommendedName>
</protein>
<evidence type="ECO:0000313" key="2">
    <source>
        <dbReference type="Proteomes" id="UP000238322"/>
    </source>
</evidence>
<name>A0A2S8FDG6_9BACT</name>
<evidence type="ECO:0008006" key="3">
    <source>
        <dbReference type="Google" id="ProtNLM"/>
    </source>
</evidence>
<organism evidence="1 2">
    <name type="scientific">Blastopirellula marina</name>
    <dbReference type="NCBI Taxonomy" id="124"/>
    <lineage>
        <taxon>Bacteria</taxon>
        <taxon>Pseudomonadati</taxon>
        <taxon>Planctomycetota</taxon>
        <taxon>Planctomycetia</taxon>
        <taxon>Pirellulales</taxon>
        <taxon>Pirellulaceae</taxon>
        <taxon>Blastopirellula</taxon>
    </lineage>
</organism>
<evidence type="ECO:0000313" key="1">
    <source>
        <dbReference type="EMBL" id="PQO30205.1"/>
    </source>
</evidence>
<proteinExistence type="predicted"/>
<dbReference type="EMBL" id="PUHY01000014">
    <property type="protein sequence ID" value="PQO30205.1"/>
    <property type="molecule type" value="Genomic_DNA"/>
</dbReference>